<dbReference type="SUPFAM" id="SSF54695">
    <property type="entry name" value="POZ domain"/>
    <property type="match status" value="1"/>
</dbReference>
<dbReference type="InterPro" id="IPR000210">
    <property type="entry name" value="BTB/POZ_dom"/>
</dbReference>
<dbReference type="Pfam" id="PF00651">
    <property type="entry name" value="BTB"/>
    <property type="match status" value="1"/>
</dbReference>
<dbReference type="InParanoid" id="W3XJP7"/>
<dbReference type="InterPro" id="IPR011333">
    <property type="entry name" value="SKP1/BTB/POZ_sf"/>
</dbReference>
<dbReference type="AlphaFoldDB" id="W3XJP7"/>
<dbReference type="KEGG" id="pfy:PFICI_00071"/>
<keyword evidence="3" id="KW-1185">Reference proteome</keyword>
<dbReference type="RefSeq" id="XP_007826843.1">
    <property type="nucleotide sequence ID" value="XM_007828652.1"/>
</dbReference>
<dbReference type="PROSITE" id="PS50097">
    <property type="entry name" value="BTB"/>
    <property type="match status" value="1"/>
</dbReference>
<feature type="domain" description="BTB" evidence="1">
    <location>
        <begin position="13"/>
        <end position="92"/>
    </location>
</feature>
<gene>
    <name evidence="2" type="ORF">PFICI_00071</name>
</gene>
<sequence>MAATDIVSVDPKGDVILQVNASPQSTARSFLVSSKVLCLASDYFVAMFNSRFAEGRRLQEEACPTITLEEDDPNAMHIILRLLHHQHHNIELQMDPELLASVAIHCDKYQCHQTLRPWAVHWCASCSKVSASEDLGYLLLAAHLFRVPNFSQISAQASRHLQPEFGRVWKQHNVLQRLPDTLIGIYLTNTYYMPQILTNLQMH</sequence>
<dbReference type="GeneID" id="19265084"/>
<dbReference type="Gene3D" id="3.30.710.10">
    <property type="entry name" value="Potassium Channel Kv1.1, Chain A"/>
    <property type="match status" value="1"/>
</dbReference>
<dbReference type="HOGENOM" id="CLU_054243_4_1_1"/>
<dbReference type="OrthoDB" id="5326346at2759"/>
<dbReference type="STRING" id="1229662.W3XJP7"/>
<accession>W3XJP7</accession>
<name>W3XJP7_PESFW</name>
<dbReference type="eggNOG" id="ENOG502SWMX">
    <property type="taxonomic scope" value="Eukaryota"/>
</dbReference>
<evidence type="ECO:0000313" key="3">
    <source>
        <dbReference type="Proteomes" id="UP000030651"/>
    </source>
</evidence>
<evidence type="ECO:0000313" key="2">
    <source>
        <dbReference type="EMBL" id="ETS86243.1"/>
    </source>
</evidence>
<dbReference type="Proteomes" id="UP000030651">
    <property type="component" value="Unassembled WGS sequence"/>
</dbReference>
<proteinExistence type="predicted"/>
<protein>
    <recommendedName>
        <fullName evidence="1">BTB domain-containing protein</fullName>
    </recommendedName>
</protein>
<dbReference type="CDD" id="cd18186">
    <property type="entry name" value="BTB_POZ_ZBTB_KLHL-like"/>
    <property type="match status" value="1"/>
</dbReference>
<evidence type="ECO:0000259" key="1">
    <source>
        <dbReference type="PROSITE" id="PS50097"/>
    </source>
</evidence>
<reference evidence="3" key="1">
    <citation type="journal article" date="2015" name="BMC Genomics">
        <title>Genomic and transcriptomic analysis of the endophytic fungus Pestalotiopsis fici reveals its lifestyle and high potential for synthesis of natural products.</title>
        <authorList>
            <person name="Wang X."/>
            <person name="Zhang X."/>
            <person name="Liu L."/>
            <person name="Xiang M."/>
            <person name="Wang W."/>
            <person name="Sun X."/>
            <person name="Che Y."/>
            <person name="Guo L."/>
            <person name="Liu G."/>
            <person name="Guo L."/>
            <person name="Wang C."/>
            <person name="Yin W.B."/>
            <person name="Stadler M."/>
            <person name="Zhang X."/>
            <person name="Liu X."/>
        </authorList>
    </citation>
    <scope>NUCLEOTIDE SEQUENCE [LARGE SCALE GENOMIC DNA]</scope>
    <source>
        <strain evidence="3">W106-1 / CGMCC3.15140</strain>
    </source>
</reference>
<dbReference type="OMA" id="KYAWADD"/>
<dbReference type="EMBL" id="KI912109">
    <property type="protein sequence ID" value="ETS86243.1"/>
    <property type="molecule type" value="Genomic_DNA"/>
</dbReference>
<organism evidence="2 3">
    <name type="scientific">Pestalotiopsis fici (strain W106-1 / CGMCC3.15140)</name>
    <dbReference type="NCBI Taxonomy" id="1229662"/>
    <lineage>
        <taxon>Eukaryota</taxon>
        <taxon>Fungi</taxon>
        <taxon>Dikarya</taxon>
        <taxon>Ascomycota</taxon>
        <taxon>Pezizomycotina</taxon>
        <taxon>Sordariomycetes</taxon>
        <taxon>Xylariomycetidae</taxon>
        <taxon>Amphisphaeriales</taxon>
        <taxon>Sporocadaceae</taxon>
        <taxon>Pestalotiopsis</taxon>
    </lineage>
</organism>